<dbReference type="SUPFAM" id="SSF58104">
    <property type="entry name" value="Methyl-accepting chemotaxis protein (MCP) signaling domain"/>
    <property type="match status" value="1"/>
</dbReference>
<comment type="caution">
    <text evidence="5">The sequence shown here is derived from an EMBL/GenBank/DDBJ whole genome shotgun (WGS) entry which is preliminary data.</text>
</comment>
<dbReference type="InterPro" id="IPR004090">
    <property type="entry name" value="Chemotax_Me-accpt_rcpt"/>
</dbReference>
<evidence type="ECO:0000256" key="1">
    <source>
        <dbReference type="ARBA" id="ARBA00023224"/>
    </source>
</evidence>
<dbReference type="PANTHER" id="PTHR32089:SF112">
    <property type="entry name" value="LYSOZYME-LIKE PROTEIN-RELATED"/>
    <property type="match status" value="1"/>
</dbReference>
<reference evidence="5 6" key="1">
    <citation type="submission" date="2021-10" db="EMBL/GenBank/DDBJ databases">
        <title>Lutispora strain m25 sp. nov., a thermophilic, non-spore-forming bacterium isolated from a lab-scale methanogenic bioreactor digesting anaerobic sludge.</title>
        <authorList>
            <person name="El Houari A."/>
            <person name="Mcdonald J."/>
        </authorList>
    </citation>
    <scope>NUCLEOTIDE SEQUENCE [LARGE SCALE GENOMIC DNA]</scope>
    <source>
        <strain evidence="6">m25</strain>
    </source>
</reference>
<comment type="similarity">
    <text evidence="2">Belongs to the methyl-accepting chemotaxis (MCP) protein family.</text>
</comment>
<keyword evidence="1 3" id="KW-0807">Transducer</keyword>
<evidence type="ECO:0000256" key="2">
    <source>
        <dbReference type="ARBA" id="ARBA00029447"/>
    </source>
</evidence>
<dbReference type="RefSeq" id="WP_255228348.1">
    <property type="nucleotide sequence ID" value="NZ_JAJEKE010000015.1"/>
</dbReference>
<dbReference type="Gene3D" id="1.10.287.950">
    <property type="entry name" value="Methyl-accepting chemotaxis protein"/>
    <property type="match status" value="1"/>
</dbReference>
<keyword evidence="6" id="KW-1185">Reference proteome</keyword>
<organism evidence="5 6">
    <name type="scientific">Lutispora saccharofermentans</name>
    <dbReference type="NCBI Taxonomy" id="3024236"/>
    <lineage>
        <taxon>Bacteria</taxon>
        <taxon>Bacillati</taxon>
        <taxon>Bacillota</taxon>
        <taxon>Clostridia</taxon>
        <taxon>Lutisporales</taxon>
        <taxon>Lutisporaceae</taxon>
        <taxon>Lutispora</taxon>
    </lineage>
</organism>
<dbReference type="SMART" id="SM00283">
    <property type="entry name" value="MA"/>
    <property type="match status" value="1"/>
</dbReference>
<dbReference type="PROSITE" id="PS50111">
    <property type="entry name" value="CHEMOTAXIS_TRANSDUC_2"/>
    <property type="match status" value="1"/>
</dbReference>
<name>A0ABT1NKN8_9FIRM</name>
<evidence type="ECO:0000313" key="5">
    <source>
        <dbReference type="EMBL" id="MCQ1530826.1"/>
    </source>
</evidence>
<feature type="domain" description="Methyl-accepting transducer" evidence="4">
    <location>
        <begin position="1"/>
        <end position="156"/>
    </location>
</feature>
<evidence type="ECO:0000259" key="4">
    <source>
        <dbReference type="PROSITE" id="PS50111"/>
    </source>
</evidence>
<dbReference type="Pfam" id="PF00015">
    <property type="entry name" value="MCPsignal"/>
    <property type="match status" value="1"/>
</dbReference>
<protein>
    <submittedName>
        <fullName evidence="5">Methyl-accepting chemotaxis protein</fullName>
    </submittedName>
</protein>
<evidence type="ECO:0000256" key="3">
    <source>
        <dbReference type="PROSITE-ProRule" id="PRU00284"/>
    </source>
</evidence>
<dbReference type="EMBL" id="JAJEKE010000015">
    <property type="protein sequence ID" value="MCQ1530826.1"/>
    <property type="molecule type" value="Genomic_DNA"/>
</dbReference>
<dbReference type="PRINTS" id="PR00260">
    <property type="entry name" value="CHEMTRNSDUCR"/>
</dbReference>
<dbReference type="InterPro" id="IPR004089">
    <property type="entry name" value="MCPsignal_dom"/>
</dbReference>
<dbReference type="Proteomes" id="UP001651880">
    <property type="component" value="Unassembled WGS sequence"/>
</dbReference>
<evidence type="ECO:0000313" key="6">
    <source>
        <dbReference type="Proteomes" id="UP001651880"/>
    </source>
</evidence>
<sequence>MRLSFEGAIEEILLLSEDVEKINEITDIINSVANQTNMLALNASIESARAGEAGRGFAVVAEEIKKLAGQVMNYSNTINGLISNVTSNTLKVVENTRTISEQIIIEKKAIDETVNAYEDIRTTVDKSIDRVGGVSASVQLLSEEKERIIKKVSDLSVISTKVAASAQEITSSVQNQTASMEEILAMSNELDGAALQLKRELSSFKV</sequence>
<proteinExistence type="inferred from homology"/>
<gene>
    <name evidence="5" type="ORF">LJD61_14905</name>
</gene>
<dbReference type="PANTHER" id="PTHR32089">
    <property type="entry name" value="METHYL-ACCEPTING CHEMOTAXIS PROTEIN MCPB"/>
    <property type="match status" value="1"/>
</dbReference>
<accession>A0ABT1NKN8</accession>